<dbReference type="AlphaFoldDB" id="A0AA96GDB3"/>
<proteinExistence type="predicted"/>
<reference evidence="3 4" key="1">
    <citation type="submission" date="2023-01" db="EMBL/GenBank/DDBJ databases">
        <title>Cultivation and genomic characterization of new, ubiquitous marine nitrite-oxidizing bacteria from the Nitrospirales.</title>
        <authorList>
            <person name="Mueller A.J."/>
            <person name="Daebeler A."/>
            <person name="Herbold C.W."/>
            <person name="Kirkegaard R.H."/>
            <person name="Daims H."/>
        </authorList>
    </citation>
    <scope>NUCLEOTIDE SEQUENCE [LARGE SCALE GENOMIC DNA]</scope>
    <source>
        <strain evidence="3 4">VA</strain>
    </source>
</reference>
<protein>
    <recommendedName>
        <fullName evidence="5">DUF3106 domain-containing protein</fullName>
    </recommendedName>
</protein>
<feature type="signal peptide" evidence="2">
    <location>
        <begin position="1"/>
        <end position="19"/>
    </location>
</feature>
<dbReference type="EMBL" id="CP116967">
    <property type="protein sequence ID" value="WNM59723.1"/>
    <property type="molecule type" value="Genomic_DNA"/>
</dbReference>
<evidence type="ECO:0000313" key="4">
    <source>
        <dbReference type="Proteomes" id="UP001302719"/>
    </source>
</evidence>
<feature type="chain" id="PRO_5041679949" description="DUF3106 domain-containing protein" evidence="2">
    <location>
        <begin position="20"/>
        <end position="106"/>
    </location>
</feature>
<dbReference type="RefSeq" id="WP_312646549.1">
    <property type="nucleotide sequence ID" value="NZ_CP116967.1"/>
</dbReference>
<feature type="region of interest" description="Disordered" evidence="1">
    <location>
        <begin position="25"/>
        <end position="54"/>
    </location>
</feature>
<dbReference type="Proteomes" id="UP001302719">
    <property type="component" value="Chromosome"/>
</dbReference>
<evidence type="ECO:0000256" key="1">
    <source>
        <dbReference type="SAM" id="MobiDB-lite"/>
    </source>
</evidence>
<organism evidence="3 4">
    <name type="scientific">Candidatus Nitrospira allomarina</name>
    <dbReference type="NCBI Taxonomy" id="3020900"/>
    <lineage>
        <taxon>Bacteria</taxon>
        <taxon>Pseudomonadati</taxon>
        <taxon>Nitrospirota</taxon>
        <taxon>Nitrospiria</taxon>
        <taxon>Nitrospirales</taxon>
        <taxon>Nitrospiraceae</taxon>
        <taxon>Nitrospira</taxon>
    </lineage>
</organism>
<gene>
    <name evidence="3" type="ORF">PP769_08205</name>
</gene>
<accession>A0AA96GDB3</accession>
<sequence length="106" mass="12641">MRALIFFVCLLGMAGSTWAQFGEDPWRPASQLHPTPPRSFYDQTPIPSSPASSQNFDAWYQQQRIQQRQQHDRYQQEALQHDLNQMNRLRTYDRLRWGPLQPYSPY</sequence>
<keyword evidence="4" id="KW-1185">Reference proteome</keyword>
<feature type="compositionally biased region" description="Polar residues" evidence="1">
    <location>
        <begin position="41"/>
        <end position="54"/>
    </location>
</feature>
<name>A0AA96GDB3_9BACT</name>
<keyword evidence="2" id="KW-0732">Signal</keyword>
<evidence type="ECO:0000256" key="2">
    <source>
        <dbReference type="SAM" id="SignalP"/>
    </source>
</evidence>
<evidence type="ECO:0000313" key="3">
    <source>
        <dbReference type="EMBL" id="WNM59723.1"/>
    </source>
</evidence>
<evidence type="ECO:0008006" key="5">
    <source>
        <dbReference type="Google" id="ProtNLM"/>
    </source>
</evidence>
<dbReference type="KEGG" id="nall:PP769_08205"/>